<proteinExistence type="predicted"/>
<organism evidence="1 2">
    <name type="scientific">Teratosphaeria nubilosa</name>
    <dbReference type="NCBI Taxonomy" id="161662"/>
    <lineage>
        <taxon>Eukaryota</taxon>
        <taxon>Fungi</taxon>
        <taxon>Dikarya</taxon>
        <taxon>Ascomycota</taxon>
        <taxon>Pezizomycotina</taxon>
        <taxon>Dothideomycetes</taxon>
        <taxon>Dothideomycetidae</taxon>
        <taxon>Mycosphaerellales</taxon>
        <taxon>Teratosphaeriaceae</taxon>
        <taxon>Teratosphaeria</taxon>
    </lineage>
</organism>
<keyword evidence="2" id="KW-1185">Reference proteome</keyword>
<reference evidence="1" key="1">
    <citation type="journal article" date="2020" name="Stud. Mycol.">
        <title>101 Dothideomycetes genomes: a test case for predicting lifestyles and emergence of pathogens.</title>
        <authorList>
            <person name="Haridas S."/>
            <person name="Albert R."/>
            <person name="Binder M."/>
            <person name="Bloem J."/>
            <person name="Labutti K."/>
            <person name="Salamov A."/>
            <person name="Andreopoulos B."/>
            <person name="Baker S."/>
            <person name="Barry K."/>
            <person name="Bills G."/>
            <person name="Bluhm B."/>
            <person name="Cannon C."/>
            <person name="Castanera R."/>
            <person name="Culley D."/>
            <person name="Daum C."/>
            <person name="Ezra D."/>
            <person name="Gonzalez J."/>
            <person name="Henrissat B."/>
            <person name="Kuo A."/>
            <person name="Liang C."/>
            <person name="Lipzen A."/>
            <person name="Lutzoni F."/>
            <person name="Magnuson J."/>
            <person name="Mondo S."/>
            <person name="Nolan M."/>
            <person name="Ohm R."/>
            <person name="Pangilinan J."/>
            <person name="Park H.-J."/>
            <person name="Ramirez L."/>
            <person name="Alfaro M."/>
            <person name="Sun H."/>
            <person name="Tritt A."/>
            <person name="Yoshinaga Y."/>
            <person name="Zwiers L.-H."/>
            <person name="Turgeon B."/>
            <person name="Goodwin S."/>
            <person name="Spatafora J."/>
            <person name="Crous P."/>
            <person name="Grigoriev I."/>
        </authorList>
    </citation>
    <scope>NUCLEOTIDE SEQUENCE</scope>
    <source>
        <strain evidence="1">CBS 116005</strain>
    </source>
</reference>
<evidence type="ECO:0000313" key="2">
    <source>
        <dbReference type="Proteomes" id="UP000799436"/>
    </source>
</evidence>
<evidence type="ECO:0000313" key="1">
    <source>
        <dbReference type="EMBL" id="KAF2771195.1"/>
    </source>
</evidence>
<dbReference type="Proteomes" id="UP000799436">
    <property type="component" value="Unassembled WGS sequence"/>
</dbReference>
<sequence>MERLPSDLVSLLAHFIPLSDLKNFRLCSRWAEHETLKVFARRVFHETKLIATADGVALLKRVLQTKGFGTAVRKLQVNFVEGFGAILFDLKADGVDARGGRVEIVQVLDLMPRLESLMLGKFNSRNLRCQMPLEAVRERGVLVNVASLTITDAALTASEILDLMNLPGKNLKWVDISQTIALNGDWLSVIRALRGMGLERLAIGNLEMYKEKNQLLLLEESRRAHKAFRGKRGIEHYALTQDGGRMLGSQAVEGGLELILEFLEGNPPVVRDQFGVARGVGGA</sequence>
<dbReference type="EMBL" id="ML995820">
    <property type="protein sequence ID" value="KAF2771195.1"/>
    <property type="molecule type" value="Genomic_DNA"/>
</dbReference>
<gene>
    <name evidence="1" type="ORF">EJ03DRAFT_36599</name>
</gene>
<dbReference type="AlphaFoldDB" id="A0A6G1LEA4"/>
<protein>
    <recommendedName>
        <fullName evidence="3">F-box domain-containing protein</fullName>
    </recommendedName>
</protein>
<accession>A0A6G1LEA4</accession>
<evidence type="ECO:0008006" key="3">
    <source>
        <dbReference type="Google" id="ProtNLM"/>
    </source>
</evidence>
<name>A0A6G1LEA4_9PEZI</name>
<dbReference type="OrthoDB" id="10298565at2759"/>